<dbReference type="PANTHER" id="PTHR23028:SF53">
    <property type="entry name" value="ACYL_TRANSF_3 DOMAIN-CONTAINING PROTEIN"/>
    <property type="match status" value="1"/>
</dbReference>
<sequence>MHITQNNTPSFRKDINGLRAIAVIAVIFYHFSVSGFGGGFVGVDIFFVISGFLMTRIITERLAAKTFSLTGFYLARAKRIVPALIALCVILLLAGWFFLPPAELKELGSQAKSSLLFTSNLRFMSEAGYFDSASHEKWLLHTWSLSVEWQYYLLFPLFLMAVTVLTRKKRHVATAIGLLALCSFSFSLIQAEHDAAKNFYSLATRTWEMAMGGLACLIPALTLSRKAKAVAVHLALGLMAASTVLLSASAHWPGPLTLVPVLGCALVIWLNGRTPITDNPVSQWLGKISYSLYLWHWPIAVSLVYLQIDSALGTCIGLLLTLLCGYASYALFEALPQKTLSSLTPPKAATVLAVVLVGVLGTAQAYRKVDFTDRTSPVVVVAENEAKNKNPRRSTCMLSKGVNFPSCNFGGEGELSAIVLGDSHANAVVSAVAAALPNKDLRIQEWSYASCPTLLGMHLVINDRQCKEFNEWAVQQLDALPASVPVIIVNRSSSYPMGDEGGPNHPKDSPYIYFSKPYRTPTKAFLDEYQQDYTRTICKLASKRKVFLVRPFPEMPLNVPKQLARNLMLDKQSDITIPRSAYDQRHAFVYQSQDRAAEACGATVLDPTPYLCDASNCYGSVQGRPLYYDASHLSEFGNQRLIPMFEAVFRTTRPLATEPGAQPAPPAS</sequence>
<dbReference type="Proteomes" id="UP000482634">
    <property type="component" value="Unassembled WGS sequence"/>
</dbReference>
<keyword evidence="1" id="KW-0472">Membrane</keyword>
<name>A0A6B3NKN7_9PSED</name>
<dbReference type="GO" id="GO:0009103">
    <property type="term" value="P:lipopolysaccharide biosynthetic process"/>
    <property type="evidence" value="ECO:0007669"/>
    <property type="project" value="TreeGrafter"/>
</dbReference>
<dbReference type="InterPro" id="IPR043968">
    <property type="entry name" value="SGNH"/>
</dbReference>
<feature type="transmembrane region" description="Helical" evidence="1">
    <location>
        <begin position="348"/>
        <end position="366"/>
    </location>
</feature>
<keyword evidence="5" id="KW-1185">Reference proteome</keyword>
<dbReference type="AlphaFoldDB" id="A0A6B3NKN7"/>
<keyword evidence="1" id="KW-0812">Transmembrane</keyword>
<dbReference type="PANTHER" id="PTHR23028">
    <property type="entry name" value="ACETYLTRANSFERASE"/>
    <property type="match status" value="1"/>
</dbReference>
<reference evidence="4 5" key="1">
    <citation type="submission" date="2020-02" db="EMBL/GenBank/DDBJ databases">
        <title>Broccoli isolated Pseudomonas sp.</title>
        <authorList>
            <person name="Fujikawa T."/>
            <person name="Sawada H."/>
        </authorList>
    </citation>
    <scope>NUCLEOTIDE SEQUENCE [LARGE SCALE GENOMIC DNA]</scope>
    <source>
        <strain evidence="4 5">MAFF212427</strain>
    </source>
</reference>
<organism evidence="4 5">
    <name type="scientific">Pseudomonas brassicae</name>
    <dbReference type="NCBI Taxonomy" id="2708063"/>
    <lineage>
        <taxon>Bacteria</taxon>
        <taxon>Pseudomonadati</taxon>
        <taxon>Pseudomonadota</taxon>
        <taxon>Gammaproteobacteria</taxon>
        <taxon>Pseudomonadales</taxon>
        <taxon>Pseudomonadaceae</taxon>
        <taxon>Pseudomonas</taxon>
    </lineage>
</organism>
<dbReference type="InterPro" id="IPR050879">
    <property type="entry name" value="Acyltransferase_3"/>
</dbReference>
<dbReference type="RefSeq" id="WP_163943197.1">
    <property type="nucleotide sequence ID" value="NZ_JAAHBU010000093.1"/>
</dbReference>
<feature type="transmembrane region" description="Helical" evidence="1">
    <location>
        <begin position="80"/>
        <end position="99"/>
    </location>
</feature>
<dbReference type="EMBL" id="JAAHBU010000093">
    <property type="protein sequence ID" value="NER63805.1"/>
    <property type="molecule type" value="Genomic_DNA"/>
</dbReference>
<evidence type="ECO:0000259" key="3">
    <source>
        <dbReference type="Pfam" id="PF19040"/>
    </source>
</evidence>
<feature type="transmembrane region" description="Helical" evidence="1">
    <location>
        <begin position="149"/>
        <end position="165"/>
    </location>
</feature>
<protein>
    <submittedName>
        <fullName evidence="4">Acyltransferase</fullName>
    </submittedName>
</protein>
<feature type="domain" description="Acyltransferase 3" evidence="2">
    <location>
        <begin position="13"/>
        <end position="328"/>
    </location>
</feature>
<keyword evidence="4" id="KW-0012">Acyltransferase</keyword>
<feature type="transmembrane region" description="Helical" evidence="1">
    <location>
        <begin position="39"/>
        <end position="59"/>
    </location>
</feature>
<dbReference type="InterPro" id="IPR002656">
    <property type="entry name" value="Acyl_transf_3_dom"/>
</dbReference>
<evidence type="ECO:0000256" key="1">
    <source>
        <dbReference type="SAM" id="Phobius"/>
    </source>
</evidence>
<feature type="transmembrane region" description="Helical" evidence="1">
    <location>
        <begin position="202"/>
        <end position="223"/>
    </location>
</feature>
<dbReference type="GO" id="GO:0016747">
    <property type="term" value="F:acyltransferase activity, transferring groups other than amino-acyl groups"/>
    <property type="evidence" value="ECO:0007669"/>
    <property type="project" value="InterPro"/>
</dbReference>
<keyword evidence="1" id="KW-1133">Transmembrane helix</keyword>
<dbReference type="Pfam" id="PF19040">
    <property type="entry name" value="SGNH"/>
    <property type="match status" value="1"/>
</dbReference>
<evidence type="ECO:0000259" key="2">
    <source>
        <dbReference type="Pfam" id="PF01757"/>
    </source>
</evidence>
<comment type="caution">
    <text evidence="4">The sequence shown here is derived from an EMBL/GenBank/DDBJ whole genome shotgun (WGS) entry which is preliminary data.</text>
</comment>
<dbReference type="GO" id="GO:0016020">
    <property type="term" value="C:membrane"/>
    <property type="evidence" value="ECO:0007669"/>
    <property type="project" value="TreeGrafter"/>
</dbReference>
<feature type="transmembrane region" description="Helical" evidence="1">
    <location>
        <begin position="16"/>
        <end position="33"/>
    </location>
</feature>
<keyword evidence="4" id="KW-0808">Transferase</keyword>
<gene>
    <name evidence="4" type="ORF">G3436_07725</name>
</gene>
<dbReference type="Pfam" id="PF01757">
    <property type="entry name" value="Acyl_transf_3"/>
    <property type="match status" value="1"/>
</dbReference>
<feature type="transmembrane region" description="Helical" evidence="1">
    <location>
        <begin position="311"/>
        <end position="336"/>
    </location>
</feature>
<accession>A0A6B3NKN7</accession>
<feature type="domain" description="SGNH" evidence="3">
    <location>
        <begin position="404"/>
        <end position="646"/>
    </location>
</feature>
<feature type="transmembrane region" description="Helical" evidence="1">
    <location>
        <begin position="230"/>
        <end position="248"/>
    </location>
</feature>
<evidence type="ECO:0000313" key="4">
    <source>
        <dbReference type="EMBL" id="NER63805.1"/>
    </source>
</evidence>
<proteinExistence type="predicted"/>
<evidence type="ECO:0000313" key="5">
    <source>
        <dbReference type="Proteomes" id="UP000482634"/>
    </source>
</evidence>
<feature type="transmembrane region" description="Helical" evidence="1">
    <location>
        <begin position="172"/>
        <end position="190"/>
    </location>
</feature>